<evidence type="ECO:0000313" key="3">
    <source>
        <dbReference type="Proteomes" id="UP000252731"/>
    </source>
</evidence>
<dbReference type="EMBL" id="QNSF01000011">
    <property type="protein sequence ID" value="RBP89398.1"/>
    <property type="molecule type" value="Genomic_DNA"/>
</dbReference>
<reference evidence="2 3" key="1">
    <citation type="submission" date="2018-06" db="EMBL/GenBank/DDBJ databases">
        <title>Freshwater and sediment microbial communities from various areas in North America, analyzing microbe dynamics in response to fracking.</title>
        <authorList>
            <person name="Lamendella R."/>
        </authorList>
    </citation>
    <scope>NUCLEOTIDE SEQUENCE [LARGE SCALE GENOMIC DNA]</scope>
    <source>
        <strain evidence="2 3">14_TX</strain>
    </source>
</reference>
<name>A0A366JPP5_CYTFI</name>
<dbReference type="RefSeq" id="WP_113884357.1">
    <property type="nucleotide sequence ID" value="NZ_QNSF01000011.1"/>
</dbReference>
<proteinExistence type="predicted"/>
<dbReference type="InterPro" id="IPR046764">
    <property type="entry name" value="L_lac_phage_MSP_N"/>
</dbReference>
<dbReference type="Pfam" id="PF06488">
    <property type="entry name" value="L_lac_phage_MSP"/>
    <property type="match status" value="1"/>
</dbReference>
<protein>
    <submittedName>
        <fullName evidence="2">Phi13 family phage major tail protein</fullName>
    </submittedName>
</protein>
<dbReference type="OrthoDB" id="9780018at2"/>
<comment type="caution">
    <text evidence="2">The sequence shown here is derived from an EMBL/GenBank/DDBJ whole genome shotgun (WGS) entry which is preliminary data.</text>
</comment>
<organism evidence="2 3">
    <name type="scientific">Cytobacillus firmus</name>
    <name type="common">Bacillus firmus</name>
    <dbReference type="NCBI Taxonomy" id="1399"/>
    <lineage>
        <taxon>Bacteria</taxon>
        <taxon>Bacillati</taxon>
        <taxon>Bacillota</taxon>
        <taxon>Bacilli</taxon>
        <taxon>Bacillales</taxon>
        <taxon>Bacillaceae</taxon>
        <taxon>Cytobacillus</taxon>
    </lineage>
</organism>
<sequence length="196" mass="21238">MAENKVIFGIKNAHYATFTTDTEGNIIYGTPIPMPGLVELSLEIRGDLIEFYADDNLYFSGQNNQGYDATLSIANIPESFAIDVLGEIKDATDMVSTEVATAKGAPFAFLFEFGGDVKATRYVLYNCTANRPTVTSSTTTDTVEPTPNELTFVSSARSTDYAVKTKTTPDTPAAIYDAWYDAVYEPTLTETAGVEG</sequence>
<feature type="domain" description="Phage tail tube protein N-terminal" evidence="1">
    <location>
        <begin position="5"/>
        <end position="180"/>
    </location>
</feature>
<gene>
    <name evidence="2" type="ORF">DFO70_11145</name>
</gene>
<dbReference type="InterPro" id="IPR006490">
    <property type="entry name" value="Maj_tail_phi13"/>
</dbReference>
<keyword evidence="3" id="KW-1185">Reference proteome</keyword>
<evidence type="ECO:0000313" key="2">
    <source>
        <dbReference type="EMBL" id="RBP89398.1"/>
    </source>
</evidence>
<dbReference type="AlphaFoldDB" id="A0A366JPP5"/>
<accession>A0A366JPP5</accession>
<evidence type="ECO:0000259" key="1">
    <source>
        <dbReference type="Pfam" id="PF06488"/>
    </source>
</evidence>
<dbReference type="Proteomes" id="UP000252731">
    <property type="component" value="Unassembled WGS sequence"/>
</dbReference>
<dbReference type="NCBIfam" id="TIGR01603">
    <property type="entry name" value="maj_tail_phi13"/>
    <property type="match status" value="1"/>
</dbReference>